<feature type="region of interest" description="Disordered" evidence="1">
    <location>
        <begin position="1"/>
        <end position="36"/>
    </location>
</feature>
<keyword evidence="3" id="KW-1185">Reference proteome</keyword>
<evidence type="ECO:0000256" key="1">
    <source>
        <dbReference type="SAM" id="MobiDB-lite"/>
    </source>
</evidence>
<organism evidence="2 3">
    <name type="scientific">Ambispora gerdemannii</name>
    <dbReference type="NCBI Taxonomy" id="144530"/>
    <lineage>
        <taxon>Eukaryota</taxon>
        <taxon>Fungi</taxon>
        <taxon>Fungi incertae sedis</taxon>
        <taxon>Mucoromycota</taxon>
        <taxon>Glomeromycotina</taxon>
        <taxon>Glomeromycetes</taxon>
        <taxon>Archaeosporales</taxon>
        <taxon>Ambisporaceae</taxon>
        <taxon>Ambispora</taxon>
    </lineage>
</organism>
<feature type="compositionally biased region" description="Polar residues" evidence="1">
    <location>
        <begin position="201"/>
        <end position="210"/>
    </location>
</feature>
<protein>
    <submittedName>
        <fullName evidence="2">11140_t:CDS:1</fullName>
    </submittedName>
</protein>
<dbReference type="Proteomes" id="UP000789831">
    <property type="component" value="Unassembled WGS sequence"/>
</dbReference>
<accession>A0A9N8Z2W0</accession>
<gene>
    <name evidence="2" type="ORF">AGERDE_LOCUS2444</name>
</gene>
<sequence>MYHTKSFKTRPKKIQQTKQQSEPVLTTESGEEFTSDSLSQVSNEIVTPLSQLLCLSPIPETIINSRETISSLSRRITIEENTSDQARTARHTVKVAVARHTSFRRTWYKQEYEQHARDRARRVQQLEEEEEQKTSKNTSESRAYCIGSTADNKGNEGEGLDPEMANHGNLIYITFEDGVKPGTSAFSAGKQPASTVGPFEPTTNTSSSSA</sequence>
<comment type="caution">
    <text evidence="2">The sequence shown here is derived from an EMBL/GenBank/DDBJ whole genome shotgun (WGS) entry which is preliminary data.</text>
</comment>
<proteinExistence type="predicted"/>
<evidence type="ECO:0000313" key="2">
    <source>
        <dbReference type="EMBL" id="CAG8464915.1"/>
    </source>
</evidence>
<reference evidence="2" key="1">
    <citation type="submission" date="2021-06" db="EMBL/GenBank/DDBJ databases">
        <authorList>
            <person name="Kallberg Y."/>
            <person name="Tangrot J."/>
            <person name="Rosling A."/>
        </authorList>
    </citation>
    <scope>NUCLEOTIDE SEQUENCE</scope>
    <source>
        <strain evidence="2">MT106</strain>
    </source>
</reference>
<name>A0A9N8Z2W0_9GLOM</name>
<dbReference type="OrthoDB" id="10251089at2759"/>
<dbReference type="EMBL" id="CAJVPL010000204">
    <property type="protein sequence ID" value="CAG8464915.1"/>
    <property type="molecule type" value="Genomic_DNA"/>
</dbReference>
<dbReference type="AlphaFoldDB" id="A0A9N8Z2W0"/>
<feature type="region of interest" description="Disordered" evidence="1">
    <location>
        <begin position="119"/>
        <end position="162"/>
    </location>
</feature>
<feature type="compositionally biased region" description="Basic residues" evidence="1">
    <location>
        <begin position="1"/>
        <end position="15"/>
    </location>
</feature>
<evidence type="ECO:0000313" key="3">
    <source>
        <dbReference type="Proteomes" id="UP000789831"/>
    </source>
</evidence>
<feature type="compositionally biased region" description="Polar residues" evidence="1">
    <location>
        <begin position="16"/>
        <end position="28"/>
    </location>
</feature>
<feature type="region of interest" description="Disordered" evidence="1">
    <location>
        <begin position="181"/>
        <end position="210"/>
    </location>
</feature>